<evidence type="ECO:0000256" key="1">
    <source>
        <dbReference type="SAM" id="Phobius"/>
    </source>
</evidence>
<keyword evidence="1" id="KW-1133">Transmembrane helix</keyword>
<evidence type="ECO:0000313" key="5">
    <source>
        <dbReference type="Proteomes" id="UP000763484"/>
    </source>
</evidence>
<evidence type="ECO:0000313" key="4">
    <source>
        <dbReference type="Proteomes" id="UP000718571"/>
    </source>
</evidence>
<gene>
    <name evidence="2" type="ORF">IHE50_01955</name>
    <name evidence="3" type="ORF">IHE51_00670</name>
</gene>
<evidence type="ECO:0000313" key="3">
    <source>
        <dbReference type="EMBL" id="MBE5728357.1"/>
    </source>
</evidence>
<keyword evidence="1" id="KW-0812">Transmembrane</keyword>
<comment type="caution">
    <text evidence="2">The sequence shown here is derived from an EMBL/GenBank/DDBJ whole genome shotgun (WGS) entry which is preliminary data.</text>
</comment>
<keyword evidence="1" id="KW-0472">Membrane</keyword>
<dbReference type="Proteomes" id="UP000763484">
    <property type="component" value="Unassembled WGS sequence"/>
</dbReference>
<feature type="transmembrane region" description="Helical" evidence="1">
    <location>
        <begin position="12"/>
        <end position="36"/>
    </location>
</feature>
<reference evidence="4 5" key="1">
    <citation type="submission" date="2020-09" db="EMBL/GenBank/DDBJ databases">
        <title>Genomic characterization of a novel Parvarchaeota family in acid mine drainage sediments.</title>
        <authorList>
            <person name="Luo Z.-H."/>
        </authorList>
    </citation>
    <scope>NUCLEOTIDE SEQUENCE [LARGE SCALE GENOMIC DNA]</scope>
    <source>
        <strain evidence="3">MAS1_bins.189</strain>
        <strain evidence="2">TL1-5_bins.178</strain>
    </source>
</reference>
<dbReference type="AlphaFoldDB" id="A0A8T3UUX6"/>
<dbReference type="EMBL" id="JADFAR010000007">
    <property type="protein sequence ID" value="MBE5728357.1"/>
    <property type="molecule type" value="Genomic_DNA"/>
</dbReference>
<proteinExistence type="predicted"/>
<organism evidence="2 5">
    <name type="scientific">Candidatus Acidifodinimicrobium mancum</name>
    <dbReference type="NCBI Taxonomy" id="2898728"/>
    <lineage>
        <taxon>Archaea</taxon>
        <taxon>Candidatus Parvarchaeota</taxon>
        <taxon>Candidatus Acidifodinimicrobiaceae</taxon>
        <taxon>Candidatus Acidifodinimicrobium</taxon>
    </lineage>
</organism>
<accession>A0A8T3UUX6</accession>
<feature type="transmembrane region" description="Helical" evidence="1">
    <location>
        <begin position="56"/>
        <end position="80"/>
    </location>
</feature>
<dbReference type="EMBL" id="JADFAQ010000026">
    <property type="protein sequence ID" value="MBE5728159.1"/>
    <property type="molecule type" value="Genomic_DNA"/>
</dbReference>
<name>A0A8T3UUX6_9ARCH</name>
<sequence length="88" mass="9860">MKAGKARELYKSEYMISIAALVLGILFLALTLFILYNFLSFTSSGSITISKNMAGYMLSEMTALIVVSALLIALGLIFIYRSRRELRR</sequence>
<protein>
    <submittedName>
        <fullName evidence="2">Uncharacterized protein</fullName>
    </submittedName>
</protein>
<evidence type="ECO:0000313" key="2">
    <source>
        <dbReference type="EMBL" id="MBE5728159.1"/>
    </source>
</evidence>
<dbReference type="Proteomes" id="UP000718571">
    <property type="component" value="Unassembled WGS sequence"/>
</dbReference>